<accession>A0A9N9BAG1</accession>
<evidence type="ECO:0000313" key="2">
    <source>
        <dbReference type="Proteomes" id="UP000789570"/>
    </source>
</evidence>
<evidence type="ECO:0000313" key="1">
    <source>
        <dbReference type="EMBL" id="CAG8556885.1"/>
    </source>
</evidence>
<name>A0A9N9BAG1_9GLOM</name>
<keyword evidence="2" id="KW-1185">Reference proteome</keyword>
<dbReference type="AlphaFoldDB" id="A0A9N9BAG1"/>
<dbReference type="EMBL" id="CAJVPQ010001522">
    <property type="protein sequence ID" value="CAG8556885.1"/>
    <property type="molecule type" value="Genomic_DNA"/>
</dbReference>
<feature type="non-terminal residue" evidence="1">
    <location>
        <position position="1"/>
    </location>
</feature>
<gene>
    <name evidence="1" type="ORF">FCALED_LOCUS6400</name>
</gene>
<proteinExistence type="predicted"/>
<sequence length="274" mass="31892">KYQKTVSKTYGKNHEPDISSDEAEDIITILKTSKLNKHKNHKSNSFYYKIKSQDKNVDNIKVVSEHNIVKKKPRKNEAFNLTGSNNDSIYRHKFIQFITNYQFISFTNIVLQIVNDLYSSTLEITLQQYESLDHDYLFTLSDKQQTSKSNNIDDVLISNKQQSSALNFTSNTNNTTSLIGLFKNDLEIYMFFIYRPDLINLTLNMIKANGHEFTIVQEKHTKFNILSEKEKLLNKEVINNIKNLNYMTADMKIFAADGRDVLQQLDIKLLLNLK</sequence>
<organism evidence="1 2">
    <name type="scientific">Funneliformis caledonium</name>
    <dbReference type="NCBI Taxonomy" id="1117310"/>
    <lineage>
        <taxon>Eukaryota</taxon>
        <taxon>Fungi</taxon>
        <taxon>Fungi incertae sedis</taxon>
        <taxon>Mucoromycota</taxon>
        <taxon>Glomeromycotina</taxon>
        <taxon>Glomeromycetes</taxon>
        <taxon>Glomerales</taxon>
        <taxon>Glomeraceae</taxon>
        <taxon>Funneliformis</taxon>
    </lineage>
</organism>
<protein>
    <submittedName>
        <fullName evidence="1">1522_t:CDS:1</fullName>
    </submittedName>
</protein>
<dbReference type="Proteomes" id="UP000789570">
    <property type="component" value="Unassembled WGS sequence"/>
</dbReference>
<comment type="caution">
    <text evidence="1">The sequence shown here is derived from an EMBL/GenBank/DDBJ whole genome shotgun (WGS) entry which is preliminary data.</text>
</comment>
<reference evidence="1" key="1">
    <citation type="submission" date="2021-06" db="EMBL/GenBank/DDBJ databases">
        <authorList>
            <person name="Kallberg Y."/>
            <person name="Tangrot J."/>
            <person name="Rosling A."/>
        </authorList>
    </citation>
    <scope>NUCLEOTIDE SEQUENCE</scope>
    <source>
        <strain evidence="1">UK204</strain>
    </source>
</reference>